<dbReference type="PANTHER" id="PTHR35977:SF1">
    <property type="entry name" value="DYNEIN AXONEMAL ASSEMBLY FACTOR 8"/>
    <property type="match status" value="1"/>
</dbReference>
<evidence type="ECO:0000256" key="2">
    <source>
        <dbReference type="ARBA" id="ARBA00024177"/>
    </source>
</evidence>
<dbReference type="FunCoup" id="G3W053">
    <property type="interactions" value="40"/>
</dbReference>
<dbReference type="AlphaFoldDB" id="G3W053"/>
<feature type="region of interest" description="Disordered" evidence="6">
    <location>
        <begin position="511"/>
        <end position="561"/>
    </location>
</feature>
<dbReference type="InParanoid" id="G3W053"/>
<evidence type="ECO:0000256" key="4">
    <source>
        <dbReference type="ARBA" id="ARBA00024428"/>
    </source>
</evidence>
<comment type="subcellular location">
    <subcellularLocation>
        <location evidence="3">Dynein axonemal particle</location>
    </subcellularLocation>
</comment>
<evidence type="ECO:0000256" key="6">
    <source>
        <dbReference type="SAM" id="MobiDB-lite"/>
    </source>
</evidence>
<evidence type="ECO:0000313" key="8">
    <source>
        <dbReference type="Proteomes" id="UP000007648"/>
    </source>
</evidence>
<proteinExistence type="predicted"/>
<accession>G3W053</accession>
<evidence type="ECO:0000256" key="1">
    <source>
        <dbReference type="ARBA" id="ARBA00022490"/>
    </source>
</evidence>
<dbReference type="GeneTree" id="ENSGT00390000015381"/>
<sequence>MASNDKQDCLTGHNQCPCLYDTSMWGSILASVKEQLPSFDSDSSSSDEEDGELFIFQRDEEDLIPDLTEELADDPDIQQLLESVKNTGKNWYEEIKDSAILQGKDSRRPLLISPAFGDKDENQTGIYFRIAEENTKWQKGDNWDLFRSRSQALITGPQVEEFPTSTYKKDLTIGNLGTGNLSPFEESDSTNIKAIRKERRKMIEKNILRKEVKEFPLENLNYSHFTKSISHESTESGDVEEKMPAKHEGLKLESTESEVVEEKMPAKYEGLKLRSLEILEEWDLDELLQNLEAQKGQGECTKRAMCWEVEPPSKGRENFVSNSQDKLMEQLVALCARQSKSLSSPYKKISDELMENQIRNRSSSCISHLTPGQSHDMTNGTKLKGIIEPPTVFIDLRQPDTKKSVPVIRASASEYRFQNQVEEFSSSDSSTESEEETPDMRFEKGPRGRISQRPRDQTGKSYLLQQLRAFQKTSQSCGTETKVITQDTQDTETFEDMAKVGIRRKQVVTRERHQNISERPLASKYLPLLDQEAKGKGKNKKGHQQDSKFRKIHCGGGGSSE</sequence>
<comment type="function">
    <text evidence="2">In cyliated cells, dynein axonemal particle-specific protein required for deployment of ODA to the axoneme. Interacts with outer dynein arm (ODA) subunits.</text>
</comment>
<name>G3W053_SARHA</name>
<organism evidence="7 8">
    <name type="scientific">Sarcophilus harrisii</name>
    <name type="common">Tasmanian devil</name>
    <name type="synonym">Sarcophilus laniarius</name>
    <dbReference type="NCBI Taxonomy" id="9305"/>
    <lineage>
        <taxon>Eukaryota</taxon>
        <taxon>Metazoa</taxon>
        <taxon>Chordata</taxon>
        <taxon>Craniata</taxon>
        <taxon>Vertebrata</taxon>
        <taxon>Euteleostomi</taxon>
        <taxon>Mammalia</taxon>
        <taxon>Metatheria</taxon>
        <taxon>Dasyuromorphia</taxon>
        <taxon>Dasyuridae</taxon>
        <taxon>Sarcophilus</taxon>
    </lineage>
</organism>
<gene>
    <name evidence="7" type="primary">DNAAF8</name>
</gene>
<keyword evidence="8" id="KW-1185">Reference proteome</keyword>
<evidence type="ECO:0000313" key="7">
    <source>
        <dbReference type="Ensembl" id="ENSSHAP00000008808.1"/>
    </source>
</evidence>
<reference evidence="7" key="2">
    <citation type="submission" date="2025-08" db="UniProtKB">
        <authorList>
            <consortium name="Ensembl"/>
        </authorList>
    </citation>
    <scope>IDENTIFICATION</scope>
</reference>
<evidence type="ECO:0000256" key="3">
    <source>
        <dbReference type="ARBA" id="ARBA00024190"/>
    </source>
</evidence>
<reference evidence="7 8" key="1">
    <citation type="journal article" date="2011" name="Proc. Natl. Acad. Sci. U.S.A.">
        <title>Genetic diversity and population structure of the endangered marsupial Sarcophilus harrisii (Tasmanian devil).</title>
        <authorList>
            <person name="Miller W."/>
            <person name="Hayes V.M."/>
            <person name="Ratan A."/>
            <person name="Petersen D.C."/>
            <person name="Wittekindt N.E."/>
            <person name="Miller J."/>
            <person name="Walenz B."/>
            <person name="Knight J."/>
            <person name="Qi J."/>
            <person name="Zhao F."/>
            <person name="Wang Q."/>
            <person name="Bedoya-Reina O.C."/>
            <person name="Katiyar N."/>
            <person name="Tomsho L.P."/>
            <person name="Kasson L.M."/>
            <person name="Hardie R.A."/>
            <person name="Woodbridge P."/>
            <person name="Tindall E.A."/>
            <person name="Bertelsen M.F."/>
            <person name="Dixon D."/>
            <person name="Pyecroft S."/>
            <person name="Helgen K.M."/>
            <person name="Lesk A.M."/>
            <person name="Pringle T.H."/>
            <person name="Patterson N."/>
            <person name="Zhang Y."/>
            <person name="Kreiss A."/>
            <person name="Woods G.M."/>
            <person name="Jones M.E."/>
            <person name="Schuster S.C."/>
        </authorList>
    </citation>
    <scope>NUCLEOTIDE SEQUENCE [LARGE SCALE GENOMIC DNA]</scope>
</reference>
<dbReference type="GO" id="GO:0120293">
    <property type="term" value="C:dynein axonemal particle"/>
    <property type="evidence" value="ECO:0007669"/>
    <property type="project" value="UniProtKB-SubCell"/>
</dbReference>
<dbReference type="GO" id="GO:0070840">
    <property type="term" value="F:dynein complex binding"/>
    <property type="evidence" value="ECO:0007669"/>
    <property type="project" value="InterPro"/>
</dbReference>
<dbReference type="Ensembl" id="ENSSHAT00000008881.2">
    <property type="protein sequence ID" value="ENSSHAP00000008808.1"/>
    <property type="gene ID" value="ENSSHAG00000007628.2"/>
</dbReference>
<dbReference type="OMA" id="GPGTVWW"/>
<feature type="region of interest" description="Disordered" evidence="6">
    <location>
        <begin position="419"/>
        <end position="458"/>
    </location>
</feature>
<dbReference type="InterPro" id="IPR031531">
    <property type="entry name" value="DNAAF8"/>
</dbReference>
<dbReference type="STRING" id="9305.ENSSHAP00000008808"/>
<dbReference type="Pfam" id="PF15773">
    <property type="entry name" value="DAAP1"/>
    <property type="match status" value="1"/>
</dbReference>
<reference evidence="7" key="3">
    <citation type="submission" date="2025-09" db="UniProtKB">
        <authorList>
            <consortium name="Ensembl"/>
        </authorList>
    </citation>
    <scope>IDENTIFICATION</scope>
</reference>
<keyword evidence="1" id="KW-0963">Cytoplasm</keyword>
<dbReference type="eggNOG" id="ENOG502SAQ4">
    <property type="taxonomic scope" value="Eukaryota"/>
</dbReference>
<evidence type="ECO:0000256" key="5">
    <source>
        <dbReference type="ARBA" id="ARBA00030565"/>
    </source>
</evidence>
<protein>
    <recommendedName>
        <fullName evidence="4">Dynein axonemal assembly factor 8</fullName>
    </recommendedName>
    <alternativeName>
        <fullName evidence="5">Dynein axonemal-associated protein 1</fullName>
    </alternativeName>
</protein>
<dbReference type="HOGENOM" id="CLU_037635_0_0_1"/>
<dbReference type="Proteomes" id="UP000007648">
    <property type="component" value="Unassembled WGS sequence"/>
</dbReference>
<dbReference type="PANTHER" id="PTHR35977">
    <property type="entry name" value="CHROMOSOME 16 OPEN READING FRAME 71"/>
    <property type="match status" value="1"/>
</dbReference>